<keyword evidence="3" id="KW-1185">Reference proteome</keyword>
<reference evidence="2" key="1">
    <citation type="submission" date="2022-06" db="EMBL/GenBank/DDBJ databases">
        <title>Genomic Encyclopedia of Archaeal and Bacterial Type Strains, Phase II (KMG-II): from individual species to whole genera.</title>
        <authorList>
            <person name="Goeker M."/>
        </authorList>
    </citation>
    <scope>NUCLEOTIDE SEQUENCE</scope>
    <source>
        <strain evidence="2">DSM 43935</strain>
    </source>
</reference>
<dbReference type="EMBL" id="JAMTCK010000001">
    <property type="protein sequence ID" value="MCP2163866.1"/>
    <property type="molecule type" value="Genomic_DNA"/>
</dbReference>
<comment type="caution">
    <text evidence="2">The sequence shown here is derived from an EMBL/GenBank/DDBJ whole genome shotgun (WGS) entry which is preliminary data.</text>
</comment>
<gene>
    <name evidence="2" type="ORF">LX83_000706</name>
</gene>
<accession>A0AAE3KDB5</accession>
<evidence type="ECO:0000313" key="3">
    <source>
        <dbReference type="Proteomes" id="UP001206128"/>
    </source>
</evidence>
<keyword evidence="1" id="KW-0732">Signal</keyword>
<evidence type="ECO:0000313" key="2">
    <source>
        <dbReference type="EMBL" id="MCP2163866.1"/>
    </source>
</evidence>
<protein>
    <submittedName>
        <fullName evidence="2">Uncharacterized protein</fullName>
    </submittedName>
</protein>
<sequence length="175" mass="18387">MNTRLTQGFQRALTVLPAIAVLAAATATSAGAATTAAASFDFSAEAGAHPVADRSGHWAAPDAEVRVWEHDNVVTLDGETDNGFDYIRVELSGPGGAPLQPGVYRDARNPEHHPDSPGIAVVSNGFGCGVDYGEFTVDVIERDADNRLVALEASFEQRCGSPTGPAFRGQLHYHG</sequence>
<name>A0AAE3KDB5_9PSEU</name>
<dbReference type="Proteomes" id="UP001206128">
    <property type="component" value="Unassembled WGS sequence"/>
</dbReference>
<dbReference type="AlphaFoldDB" id="A0AAE3KDB5"/>
<organism evidence="2 3">
    <name type="scientific">Goodfellowiella coeruleoviolacea</name>
    <dbReference type="NCBI Taxonomy" id="334858"/>
    <lineage>
        <taxon>Bacteria</taxon>
        <taxon>Bacillati</taxon>
        <taxon>Actinomycetota</taxon>
        <taxon>Actinomycetes</taxon>
        <taxon>Pseudonocardiales</taxon>
        <taxon>Pseudonocardiaceae</taxon>
        <taxon>Goodfellowiella</taxon>
    </lineage>
</organism>
<proteinExistence type="predicted"/>
<evidence type="ECO:0000256" key="1">
    <source>
        <dbReference type="SAM" id="SignalP"/>
    </source>
</evidence>
<dbReference type="RefSeq" id="WP_253766867.1">
    <property type="nucleotide sequence ID" value="NZ_JAMTCK010000001.1"/>
</dbReference>
<feature type="chain" id="PRO_5041943572" evidence="1">
    <location>
        <begin position="33"/>
        <end position="175"/>
    </location>
</feature>
<feature type="signal peptide" evidence="1">
    <location>
        <begin position="1"/>
        <end position="32"/>
    </location>
</feature>